<dbReference type="Proteomes" id="UP000278006">
    <property type="component" value="Unassembled WGS sequence"/>
</dbReference>
<feature type="compositionally biased region" description="Low complexity" evidence="1">
    <location>
        <begin position="127"/>
        <end position="143"/>
    </location>
</feature>
<dbReference type="RefSeq" id="WP_122228729.1">
    <property type="nucleotide sequence ID" value="NZ_RDQO01000002.1"/>
</dbReference>
<name>A0A3M6QUV0_9BURK</name>
<dbReference type="AlphaFoldDB" id="A0A3M6QUV0"/>
<reference evidence="2 3" key="1">
    <citation type="submission" date="2018-10" db="EMBL/GenBank/DDBJ databases">
        <title>Draft genome of Cortibacter populi DSM10536.</title>
        <authorList>
            <person name="Bernier A.-M."/>
            <person name="Bernard K."/>
        </authorList>
    </citation>
    <scope>NUCLEOTIDE SEQUENCE [LARGE SCALE GENOMIC DNA]</scope>
    <source>
        <strain evidence="2 3">DSM 105136</strain>
    </source>
</reference>
<accession>A0A3M6QUV0</accession>
<feature type="region of interest" description="Disordered" evidence="1">
    <location>
        <begin position="122"/>
        <end position="149"/>
    </location>
</feature>
<proteinExistence type="predicted"/>
<dbReference type="OrthoDB" id="8562328at2"/>
<sequence>MNTVPRAGARPTLMRAAALTWLVLISAATVVNHVALSRLAEQTADAPHASRVLSLEERLSGLEQQIQQQGQQPPALAQAQYAADRQRLEQRLAAIEQAVGERLPLEGLQPLEARIAKLEARQERARTAPAAASRPRAPQASAPKPTEPPFTVTALELRGGERFVSILPTGAAAVGQARLLRTGESEAGWLLEAIDGRVAVFRNGSEVRRLAPSRD</sequence>
<gene>
    <name evidence="2" type="ORF">D8I35_09865</name>
</gene>
<organism evidence="2 3">
    <name type="scientific">Corticibacter populi</name>
    <dbReference type="NCBI Taxonomy" id="1550736"/>
    <lineage>
        <taxon>Bacteria</taxon>
        <taxon>Pseudomonadati</taxon>
        <taxon>Pseudomonadota</taxon>
        <taxon>Betaproteobacteria</taxon>
        <taxon>Burkholderiales</taxon>
        <taxon>Comamonadaceae</taxon>
        <taxon>Corticibacter</taxon>
    </lineage>
</organism>
<evidence type="ECO:0000256" key="1">
    <source>
        <dbReference type="SAM" id="MobiDB-lite"/>
    </source>
</evidence>
<protein>
    <submittedName>
        <fullName evidence="2">Uncharacterized protein</fullName>
    </submittedName>
</protein>
<comment type="caution">
    <text evidence="2">The sequence shown here is derived from an EMBL/GenBank/DDBJ whole genome shotgun (WGS) entry which is preliminary data.</text>
</comment>
<evidence type="ECO:0000313" key="3">
    <source>
        <dbReference type="Proteomes" id="UP000278006"/>
    </source>
</evidence>
<evidence type="ECO:0000313" key="2">
    <source>
        <dbReference type="EMBL" id="RMX06795.1"/>
    </source>
</evidence>
<dbReference type="EMBL" id="RDQO01000002">
    <property type="protein sequence ID" value="RMX06795.1"/>
    <property type="molecule type" value="Genomic_DNA"/>
</dbReference>
<keyword evidence="3" id="KW-1185">Reference proteome</keyword>